<gene>
    <name evidence="2" type="ORF">SAMN04487960_104184</name>
</gene>
<dbReference type="EMBL" id="FNNE01000004">
    <property type="protein sequence ID" value="SDW80599.1"/>
    <property type="molecule type" value="Genomic_DNA"/>
</dbReference>
<dbReference type="STRING" id="488533.SAMN04487960_104184"/>
<proteinExistence type="predicted"/>
<protein>
    <submittedName>
        <fullName evidence="2">Uncharacterized protein</fullName>
    </submittedName>
</protein>
<keyword evidence="1" id="KW-0472">Membrane</keyword>
<dbReference type="Proteomes" id="UP000199675">
    <property type="component" value="Unassembled WGS sequence"/>
</dbReference>
<feature type="transmembrane region" description="Helical" evidence="1">
    <location>
        <begin position="30"/>
        <end position="48"/>
    </location>
</feature>
<sequence>MKWFLIYTAMLFGLWHAIDLEGDTVLQSAVAPLAFAFVLIACLVWLAGKIIKHPSSSSGDAGGVGTGGFFGGGDSCGGGGGGGDGGGGC</sequence>
<dbReference type="AlphaFoldDB" id="A0A1H2WKR3"/>
<keyword evidence="3" id="KW-1185">Reference proteome</keyword>
<evidence type="ECO:0000313" key="3">
    <source>
        <dbReference type="Proteomes" id="UP000199675"/>
    </source>
</evidence>
<accession>A0A1H2WKR3</accession>
<evidence type="ECO:0000256" key="1">
    <source>
        <dbReference type="SAM" id="Phobius"/>
    </source>
</evidence>
<evidence type="ECO:0000313" key="2">
    <source>
        <dbReference type="EMBL" id="SDW80599.1"/>
    </source>
</evidence>
<keyword evidence="1" id="KW-1133">Transmembrane helix</keyword>
<organism evidence="2 3">
    <name type="scientific">Marinobacter mobilis</name>
    <dbReference type="NCBI Taxonomy" id="488533"/>
    <lineage>
        <taxon>Bacteria</taxon>
        <taxon>Pseudomonadati</taxon>
        <taxon>Pseudomonadota</taxon>
        <taxon>Gammaproteobacteria</taxon>
        <taxon>Pseudomonadales</taxon>
        <taxon>Marinobacteraceae</taxon>
        <taxon>Marinobacter</taxon>
    </lineage>
</organism>
<keyword evidence="1" id="KW-0812">Transmembrane</keyword>
<name>A0A1H2WKR3_9GAMM</name>
<reference evidence="2 3" key="1">
    <citation type="submission" date="2016-10" db="EMBL/GenBank/DDBJ databases">
        <authorList>
            <person name="de Groot N.N."/>
        </authorList>
    </citation>
    <scope>NUCLEOTIDE SEQUENCE [LARGE SCALE GENOMIC DNA]</scope>
    <source>
        <strain evidence="2 3">CGMCC 1.7059</strain>
    </source>
</reference>